<evidence type="ECO:0000313" key="5">
    <source>
        <dbReference type="EMBL" id="RAQ98383.1"/>
    </source>
</evidence>
<sequence length="143" mass="15483">MGRAIRLVGDVCILLIIINLLSGPRRFSELLEQLGHISSRTLTQRLRLLEELGFVERRAFLEIPPRVEYHLTPTGQEFGQVIAAIEEFARKNLADPLPASSCGTLCSASSSASADQSPISRSVTAPLCGENDAFAGTSEEAEN</sequence>
<evidence type="ECO:0000256" key="3">
    <source>
        <dbReference type="ARBA" id="ARBA00023163"/>
    </source>
</evidence>
<dbReference type="PANTHER" id="PTHR33204:SF37">
    <property type="entry name" value="HTH-TYPE TRANSCRIPTIONAL REGULATOR YODB"/>
    <property type="match status" value="1"/>
</dbReference>
<protein>
    <recommendedName>
        <fullName evidence="4">HTH hxlR-type domain-containing protein</fullName>
    </recommendedName>
</protein>
<name>A0A328VRP3_9CHLR</name>
<dbReference type="Pfam" id="PF01638">
    <property type="entry name" value="HxlR"/>
    <property type="match status" value="1"/>
</dbReference>
<keyword evidence="2" id="KW-0238">DNA-binding</keyword>
<evidence type="ECO:0000256" key="1">
    <source>
        <dbReference type="ARBA" id="ARBA00023015"/>
    </source>
</evidence>
<organism evidence="5 6">
    <name type="scientific">Thermogemmatispora tikiterensis</name>
    <dbReference type="NCBI Taxonomy" id="1825093"/>
    <lineage>
        <taxon>Bacteria</taxon>
        <taxon>Bacillati</taxon>
        <taxon>Chloroflexota</taxon>
        <taxon>Ktedonobacteria</taxon>
        <taxon>Thermogemmatisporales</taxon>
        <taxon>Thermogemmatisporaceae</taxon>
        <taxon>Thermogemmatispora</taxon>
    </lineage>
</organism>
<accession>A0A328VRP3</accession>
<evidence type="ECO:0000313" key="6">
    <source>
        <dbReference type="Proteomes" id="UP000248706"/>
    </source>
</evidence>
<feature type="domain" description="HTH hxlR-type" evidence="4">
    <location>
        <begin position="1"/>
        <end position="97"/>
    </location>
</feature>
<dbReference type="Gene3D" id="1.10.10.10">
    <property type="entry name" value="Winged helix-like DNA-binding domain superfamily/Winged helix DNA-binding domain"/>
    <property type="match status" value="1"/>
</dbReference>
<dbReference type="GO" id="GO:0003677">
    <property type="term" value="F:DNA binding"/>
    <property type="evidence" value="ECO:0007669"/>
    <property type="project" value="UniProtKB-KW"/>
</dbReference>
<comment type="caution">
    <text evidence="5">The sequence shown here is derived from an EMBL/GenBank/DDBJ whole genome shotgun (WGS) entry which is preliminary data.</text>
</comment>
<evidence type="ECO:0000259" key="4">
    <source>
        <dbReference type="PROSITE" id="PS51118"/>
    </source>
</evidence>
<keyword evidence="3" id="KW-0804">Transcription</keyword>
<reference evidence="5 6" key="1">
    <citation type="submission" date="2016-08" db="EMBL/GenBank/DDBJ databases">
        <title>Analysis of Carbohydrate Active Enzymes in Thermogemmatispora T81 Reveals Carbohydrate Degradation Ability.</title>
        <authorList>
            <person name="Tomazini A."/>
            <person name="Lal S."/>
            <person name="Stott M."/>
            <person name="Henrissat B."/>
            <person name="Polikarpov I."/>
            <person name="Sparling R."/>
            <person name="Levin D.B."/>
        </authorList>
    </citation>
    <scope>NUCLEOTIDE SEQUENCE [LARGE SCALE GENOMIC DNA]</scope>
    <source>
        <strain evidence="5 6">T81</strain>
    </source>
</reference>
<dbReference type="Proteomes" id="UP000248706">
    <property type="component" value="Unassembled WGS sequence"/>
</dbReference>
<dbReference type="SUPFAM" id="SSF46785">
    <property type="entry name" value="Winged helix' DNA-binding domain"/>
    <property type="match status" value="1"/>
</dbReference>
<dbReference type="PROSITE" id="PS51118">
    <property type="entry name" value="HTH_HXLR"/>
    <property type="match status" value="1"/>
</dbReference>
<keyword evidence="6" id="KW-1185">Reference proteome</keyword>
<keyword evidence="1" id="KW-0805">Transcription regulation</keyword>
<dbReference type="PANTHER" id="PTHR33204">
    <property type="entry name" value="TRANSCRIPTIONAL REGULATOR, MARR FAMILY"/>
    <property type="match status" value="1"/>
</dbReference>
<evidence type="ECO:0000256" key="2">
    <source>
        <dbReference type="ARBA" id="ARBA00023125"/>
    </source>
</evidence>
<dbReference type="InterPro" id="IPR036388">
    <property type="entry name" value="WH-like_DNA-bd_sf"/>
</dbReference>
<dbReference type="AlphaFoldDB" id="A0A328VRP3"/>
<dbReference type="OrthoDB" id="9792527at2"/>
<dbReference type="CDD" id="cd00090">
    <property type="entry name" value="HTH_ARSR"/>
    <property type="match status" value="1"/>
</dbReference>
<proteinExistence type="predicted"/>
<dbReference type="InterPro" id="IPR002577">
    <property type="entry name" value="HTH_HxlR"/>
</dbReference>
<dbReference type="InterPro" id="IPR011991">
    <property type="entry name" value="ArsR-like_HTH"/>
</dbReference>
<gene>
    <name evidence="5" type="ORF">A4R35_22775</name>
</gene>
<dbReference type="EMBL" id="MCIF01000002">
    <property type="protein sequence ID" value="RAQ98383.1"/>
    <property type="molecule type" value="Genomic_DNA"/>
</dbReference>
<dbReference type="InterPro" id="IPR036390">
    <property type="entry name" value="WH_DNA-bd_sf"/>
</dbReference>